<dbReference type="PANTHER" id="PTHR34400:SF4">
    <property type="entry name" value="MEMBRANE PROTEIN"/>
    <property type="match status" value="1"/>
</dbReference>
<dbReference type="EMBL" id="JANIID010000027">
    <property type="protein sequence ID" value="MCQ8773129.1"/>
    <property type="molecule type" value="Genomic_DNA"/>
</dbReference>
<evidence type="ECO:0000259" key="1">
    <source>
        <dbReference type="Pfam" id="PF12902"/>
    </source>
</evidence>
<comment type="caution">
    <text evidence="2">The sequence shown here is derived from an EMBL/GenBank/DDBJ whole genome shotgun (WGS) entry which is preliminary data.</text>
</comment>
<dbReference type="AlphaFoldDB" id="A0A9X2RPI0"/>
<keyword evidence="3" id="KW-1185">Reference proteome</keyword>
<dbReference type="RefSeq" id="WP_256791228.1">
    <property type="nucleotide sequence ID" value="NZ_JANIID010000027.1"/>
</dbReference>
<proteinExistence type="predicted"/>
<dbReference type="InterPro" id="IPR026820">
    <property type="entry name" value="VioB/RebD_dom"/>
</dbReference>
<dbReference type="InterPro" id="IPR012347">
    <property type="entry name" value="Ferritin-like"/>
</dbReference>
<protein>
    <submittedName>
        <fullName evidence="2">Ferritin-like protein</fullName>
    </submittedName>
</protein>
<dbReference type="Gene3D" id="1.20.1260.10">
    <property type="match status" value="1"/>
</dbReference>
<sequence length="397" mass="43856">MITATELHERGFRVPQDLGELRTFLQAAMEVEHLTIPVYMTGMYTIRPGTNRTAYFAIRSVLMEEMLHMTLAANLLNAVGGSPRVGRAEFVGKYPAKLPFSSDDLPPVPLLHFSPEALRTFLRIEQPRSMTPPPQEGSGWTSIGQFYDALRQGLLQIVDREGEHTVFPPGREHLQVGPDDFYNSGGEVFAVRDTKSALLALRVISEQGEGVSDTIWDSNDLIFKEERTLAHYFRFNEIYTGRSYGPHDRPKDLPSGPLIDVSWEDSHPVHGDSKVAYYERFAATSDVYAQAVEFNSRYAAMLTCLDRAFNGKPRVMALAVPTMLELRDRAAQLHHNPHPDPALAALGIFASPTFELGRPQFDAAAQAVDADIALAGLEAGEPVDLSALTPATGETFA</sequence>
<gene>
    <name evidence="2" type="ORF">NQU55_25690</name>
</gene>
<dbReference type="Proteomes" id="UP001142374">
    <property type="component" value="Unassembled WGS sequence"/>
</dbReference>
<dbReference type="PANTHER" id="PTHR34400">
    <property type="match status" value="1"/>
</dbReference>
<accession>A0A9X2RPI0</accession>
<feature type="domain" description="Iminophenyl-pyruvate dimer synthase" evidence="1">
    <location>
        <begin position="25"/>
        <end position="240"/>
    </location>
</feature>
<evidence type="ECO:0000313" key="3">
    <source>
        <dbReference type="Proteomes" id="UP001142374"/>
    </source>
</evidence>
<organism evidence="2 3">
    <name type="scientific">Streptomyces telluris</name>
    <dbReference type="NCBI Taxonomy" id="2720021"/>
    <lineage>
        <taxon>Bacteria</taxon>
        <taxon>Bacillati</taxon>
        <taxon>Actinomycetota</taxon>
        <taxon>Actinomycetes</taxon>
        <taxon>Kitasatosporales</taxon>
        <taxon>Streptomycetaceae</taxon>
        <taxon>Streptomyces</taxon>
    </lineage>
</organism>
<name>A0A9X2RPI0_9ACTN</name>
<reference evidence="2" key="1">
    <citation type="submission" date="2022-06" db="EMBL/GenBank/DDBJ databases">
        <title>WGS of actinobacteria.</title>
        <authorList>
            <person name="Thawai C."/>
        </authorList>
    </citation>
    <scope>NUCLEOTIDE SEQUENCE</scope>
    <source>
        <strain evidence="2">AA8</strain>
    </source>
</reference>
<dbReference type="Pfam" id="PF12902">
    <property type="entry name" value="Ferritin-like"/>
    <property type="match status" value="1"/>
</dbReference>
<evidence type="ECO:0000313" key="2">
    <source>
        <dbReference type="EMBL" id="MCQ8773129.1"/>
    </source>
</evidence>